<dbReference type="CDD" id="cd10434">
    <property type="entry name" value="GIY-YIG_UvrC_Cho"/>
    <property type="match status" value="1"/>
</dbReference>
<dbReference type="Pfam" id="PF01541">
    <property type="entry name" value="GIY-YIG"/>
    <property type="match status" value="1"/>
</dbReference>
<dbReference type="InterPro" id="IPR003583">
    <property type="entry name" value="Hlx-hairpin-Hlx_DNA-bd_motif"/>
</dbReference>
<comment type="similarity">
    <text evidence="9 13">Belongs to the UvrC family.</text>
</comment>
<dbReference type="PROSITE" id="PS50151">
    <property type="entry name" value="UVR"/>
    <property type="match status" value="1"/>
</dbReference>
<dbReference type="GO" id="GO:0003677">
    <property type="term" value="F:DNA binding"/>
    <property type="evidence" value="ECO:0007669"/>
    <property type="project" value="UniProtKB-UniRule"/>
</dbReference>
<evidence type="ECO:0000256" key="8">
    <source>
        <dbReference type="ARBA" id="ARBA00059452"/>
    </source>
</evidence>
<dbReference type="InterPro" id="IPR001162">
    <property type="entry name" value="UvrC_RNase_H_dom"/>
</dbReference>
<evidence type="ECO:0000313" key="18">
    <source>
        <dbReference type="Proteomes" id="UP000663444"/>
    </source>
</evidence>
<dbReference type="InterPro" id="IPR050066">
    <property type="entry name" value="UvrABC_protein_C"/>
</dbReference>
<keyword evidence="7 13" id="KW-0742">SOS response</keyword>
<keyword evidence="18" id="KW-1185">Reference proteome</keyword>
<dbReference type="GO" id="GO:0009432">
    <property type="term" value="P:SOS response"/>
    <property type="evidence" value="ECO:0007669"/>
    <property type="project" value="UniProtKB-UniRule"/>
</dbReference>
<dbReference type="Pfam" id="PF02151">
    <property type="entry name" value="UVR"/>
    <property type="match status" value="1"/>
</dbReference>
<evidence type="ECO:0000256" key="9">
    <source>
        <dbReference type="ARBA" id="ARBA00061531"/>
    </source>
</evidence>
<evidence type="ECO:0000256" key="4">
    <source>
        <dbReference type="ARBA" id="ARBA00022769"/>
    </source>
</evidence>
<evidence type="ECO:0000256" key="11">
    <source>
        <dbReference type="ARBA" id="ARBA00067419"/>
    </source>
</evidence>
<dbReference type="Gene3D" id="4.10.860.10">
    <property type="entry name" value="UVR domain"/>
    <property type="match status" value="1"/>
</dbReference>
<evidence type="ECO:0000259" key="14">
    <source>
        <dbReference type="PROSITE" id="PS50151"/>
    </source>
</evidence>
<keyword evidence="3 13" id="KW-0227">DNA damage</keyword>
<dbReference type="PROSITE" id="PS50165">
    <property type="entry name" value="UVRC"/>
    <property type="match status" value="1"/>
</dbReference>
<dbReference type="Pfam" id="PF22920">
    <property type="entry name" value="UvrC_RNaseH"/>
    <property type="match status" value="1"/>
</dbReference>
<organism evidence="17 18">
    <name type="scientific">Azospira restricta</name>
    <dbReference type="NCBI Taxonomy" id="404405"/>
    <lineage>
        <taxon>Bacteria</taxon>
        <taxon>Pseudomonadati</taxon>
        <taxon>Pseudomonadota</taxon>
        <taxon>Betaproteobacteria</taxon>
        <taxon>Rhodocyclales</taxon>
        <taxon>Rhodocyclaceae</taxon>
        <taxon>Azospira</taxon>
    </lineage>
</organism>
<dbReference type="Gene3D" id="3.30.420.340">
    <property type="entry name" value="UvrC, RNAse H endonuclease domain"/>
    <property type="match status" value="1"/>
</dbReference>
<evidence type="ECO:0000256" key="2">
    <source>
        <dbReference type="ARBA" id="ARBA00022490"/>
    </source>
</evidence>
<evidence type="ECO:0000313" key="17">
    <source>
        <dbReference type="EMBL" id="QRJ62791.1"/>
    </source>
</evidence>
<feature type="domain" description="UVR" evidence="14">
    <location>
        <begin position="216"/>
        <end position="251"/>
    </location>
</feature>
<evidence type="ECO:0000259" key="15">
    <source>
        <dbReference type="PROSITE" id="PS50164"/>
    </source>
</evidence>
<dbReference type="RefSeq" id="WP_203386322.1">
    <property type="nucleotide sequence ID" value="NZ_CP064781.1"/>
</dbReference>
<dbReference type="SMART" id="SM00278">
    <property type="entry name" value="HhH1"/>
    <property type="match status" value="2"/>
</dbReference>
<evidence type="ECO:0000256" key="6">
    <source>
        <dbReference type="ARBA" id="ARBA00023204"/>
    </source>
</evidence>
<dbReference type="SUPFAM" id="SSF47781">
    <property type="entry name" value="RuvA domain 2-like"/>
    <property type="match status" value="1"/>
</dbReference>
<evidence type="ECO:0000256" key="12">
    <source>
        <dbReference type="ARBA" id="ARBA00077138"/>
    </source>
</evidence>
<dbReference type="NCBIfam" id="TIGR00194">
    <property type="entry name" value="uvrC"/>
    <property type="match status" value="1"/>
</dbReference>
<evidence type="ECO:0000256" key="7">
    <source>
        <dbReference type="ARBA" id="ARBA00023236"/>
    </source>
</evidence>
<dbReference type="NCBIfam" id="NF001824">
    <property type="entry name" value="PRK00558.1-5"/>
    <property type="match status" value="1"/>
</dbReference>
<dbReference type="InterPro" id="IPR038476">
    <property type="entry name" value="UvrC_RNase_H_dom_sf"/>
</dbReference>
<keyword evidence="4 13" id="KW-0228">DNA excision</keyword>
<dbReference type="InterPro" id="IPR047296">
    <property type="entry name" value="GIY-YIG_UvrC_Cho"/>
</dbReference>
<proteinExistence type="inferred from homology"/>
<dbReference type="GO" id="GO:0006289">
    <property type="term" value="P:nucleotide-excision repair"/>
    <property type="evidence" value="ECO:0007669"/>
    <property type="project" value="UniProtKB-UniRule"/>
</dbReference>
<dbReference type="Proteomes" id="UP000663444">
    <property type="component" value="Chromosome"/>
</dbReference>
<dbReference type="FunFam" id="3.40.1440.10:FF:000001">
    <property type="entry name" value="UvrABC system protein C"/>
    <property type="match status" value="1"/>
</dbReference>
<feature type="domain" description="UvrC family homology region profile" evidence="16">
    <location>
        <begin position="267"/>
        <end position="487"/>
    </location>
</feature>
<evidence type="ECO:0000256" key="3">
    <source>
        <dbReference type="ARBA" id="ARBA00022763"/>
    </source>
</evidence>
<dbReference type="SUPFAM" id="SSF82771">
    <property type="entry name" value="GIY-YIG endonuclease"/>
    <property type="match status" value="1"/>
</dbReference>
<evidence type="ECO:0000259" key="16">
    <source>
        <dbReference type="PROSITE" id="PS50165"/>
    </source>
</evidence>
<dbReference type="Pfam" id="PF08459">
    <property type="entry name" value="UvrC_RNaseH_dom"/>
    <property type="match status" value="1"/>
</dbReference>
<sequence length="613" mass="67273">MSEVSESPETPAAPTPFDHRTLLATLPELPGVYRMLDAAGNVLYVGKAKALKKRVASYFRDSHPSPRIALMVQQIAKVETTVTRSEAEALLLENNLIKGLNPRYNILFRDDKSYPYILMTKDEFPRIAYYRGSLDTKRADYFGPYPSAVAVRDSVHLLQRMFRLRTCEDSVFANRSRPCLLYQIKRCSGPCVGLVKPAAYADDVQLARMFLQGRQQEVIRRLTEAMEAASAELAFEQAAIYRDQIASLRYVQEKQYVESTRGEDLDVVVAVEEGGLVCVNLAMVRGGRHLGDRPHFPAGGGACTPDEALNAFLEQHYLDHPIPGKILVNLPPDEEVAGALAEVAARPVPVVEPKQGMPRMWVEMALQNAKIAITARRTTLSLQGKRQLALAEALGLESLDRIECFDISHTQGEATVASCVVYAGNGMKKSEYRRFNIRDITPGDDYAAMRQAVQRRYEKVASGESVAPDLILIDGGKGQVAAAAAIMAELGLAHLPMVGVAKGEARKPGLETLIFPDGREPLQLRPENPGLHLIQEVRDEAHRFAVSGHRAARGKARRTSTLEEIGGVGPKRRKALITHFGGLQGIAAASVEQLANVPGISDELAEKIYAALH</sequence>
<accession>A0A974PWV9</accession>
<comment type="subcellular location">
    <subcellularLocation>
        <location evidence="1 13">Cytoplasm</location>
    </subcellularLocation>
</comment>
<dbReference type="InterPro" id="IPR004791">
    <property type="entry name" value="UvrC"/>
</dbReference>
<comment type="function">
    <text evidence="8 13">The UvrABC repair system catalyzes the recognition and processing of DNA lesions. UvrC both incises the 5' and 3' sides of the lesion. The N-terminal half is responsible for the 3' incision and the C-terminal half is responsible for the 5' incision.</text>
</comment>
<dbReference type="GO" id="GO:0009380">
    <property type="term" value="C:excinuclease repair complex"/>
    <property type="evidence" value="ECO:0007669"/>
    <property type="project" value="InterPro"/>
</dbReference>
<evidence type="ECO:0000256" key="1">
    <source>
        <dbReference type="ARBA" id="ARBA00004496"/>
    </source>
</evidence>
<reference evidence="17" key="1">
    <citation type="submission" date="2020-11" db="EMBL/GenBank/DDBJ databases">
        <title>Azospira restricta DSM 18626 genome sequence.</title>
        <authorList>
            <person name="Moe W.M."/>
        </authorList>
    </citation>
    <scope>NUCLEOTIDE SEQUENCE</scope>
    <source>
        <strain evidence="17">DSM 18626</strain>
    </source>
</reference>
<evidence type="ECO:0000256" key="13">
    <source>
        <dbReference type="HAMAP-Rule" id="MF_00203"/>
    </source>
</evidence>
<comment type="subunit">
    <text evidence="10 13">Interacts with UvrB in an incision complex.</text>
</comment>
<dbReference type="FunFam" id="3.30.420.340:FF:000001">
    <property type="entry name" value="UvrABC system protein C"/>
    <property type="match status" value="1"/>
</dbReference>
<dbReference type="Gene3D" id="1.10.150.20">
    <property type="entry name" value="5' to 3' exonuclease, C-terminal subdomain"/>
    <property type="match status" value="1"/>
</dbReference>
<dbReference type="GO" id="GO:0005737">
    <property type="term" value="C:cytoplasm"/>
    <property type="evidence" value="ECO:0007669"/>
    <property type="project" value="UniProtKB-SubCell"/>
</dbReference>
<evidence type="ECO:0000256" key="5">
    <source>
        <dbReference type="ARBA" id="ARBA00022881"/>
    </source>
</evidence>
<dbReference type="Gene3D" id="3.40.1440.10">
    <property type="entry name" value="GIY-YIG endonuclease"/>
    <property type="match status" value="1"/>
</dbReference>
<dbReference type="SUPFAM" id="SSF46600">
    <property type="entry name" value="C-terminal UvrC-binding domain of UvrB"/>
    <property type="match status" value="1"/>
</dbReference>
<dbReference type="HAMAP" id="MF_00203">
    <property type="entry name" value="UvrC"/>
    <property type="match status" value="1"/>
</dbReference>
<dbReference type="EMBL" id="CP064781">
    <property type="protein sequence ID" value="QRJ62791.1"/>
    <property type="molecule type" value="Genomic_DNA"/>
</dbReference>
<keyword evidence="5 13" id="KW-0267">Excision nuclease</keyword>
<evidence type="ECO:0000256" key="10">
    <source>
        <dbReference type="ARBA" id="ARBA00062841"/>
    </source>
</evidence>
<dbReference type="InterPro" id="IPR010994">
    <property type="entry name" value="RuvA_2-like"/>
</dbReference>
<feature type="domain" description="GIY-YIG" evidence="15">
    <location>
        <begin position="28"/>
        <end position="106"/>
    </location>
</feature>
<dbReference type="AlphaFoldDB" id="A0A974PWV9"/>
<keyword evidence="6 13" id="KW-0234">DNA repair</keyword>
<keyword evidence="2 13" id="KW-0963">Cytoplasm</keyword>
<dbReference type="InterPro" id="IPR035901">
    <property type="entry name" value="GIY-YIG_endonuc_sf"/>
</dbReference>
<name>A0A974PWV9_9RHOO</name>
<dbReference type="KEGG" id="ares:IWH25_13580"/>
<dbReference type="PROSITE" id="PS50164">
    <property type="entry name" value="GIY_YIG"/>
    <property type="match status" value="1"/>
</dbReference>
<gene>
    <name evidence="13 17" type="primary">uvrC</name>
    <name evidence="17" type="ORF">IWH25_13580</name>
</gene>
<dbReference type="InterPro" id="IPR036876">
    <property type="entry name" value="UVR_dom_sf"/>
</dbReference>
<dbReference type="GO" id="GO:0009381">
    <property type="term" value="F:excinuclease ABC activity"/>
    <property type="evidence" value="ECO:0007669"/>
    <property type="project" value="UniProtKB-UniRule"/>
</dbReference>
<dbReference type="Pfam" id="PF14520">
    <property type="entry name" value="HHH_5"/>
    <property type="match status" value="1"/>
</dbReference>
<dbReference type="PANTHER" id="PTHR30562:SF1">
    <property type="entry name" value="UVRABC SYSTEM PROTEIN C"/>
    <property type="match status" value="1"/>
</dbReference>
<dbReference type="PANTHER" id="PTHR30562">
    <property type="entry name" value="UVRC/OXIDOREDUCTASE"/>
    <property type="match status" value="1"/>
</dbReference>
<dbReference type="SMART" id="SM00465">
    <property type="entry name" value="GIYc"/>
    <property type="match status" value="1"/>
</dbReference>
<dbReference type="FunFam" id="1.10.150.20:FF:000005">
    <property type="entry name" value="UvrABC system protein C"/>
    <property type="match status" value="1"/>
</dbReference>
<dbReference type="InterPro" id="IPR000305">
    <property type="entry name" value="GIY-YIG_endonuc"/>
</dbReference>
<protein>
    <recommendedName>
        <fullName evidence="11 13">UvrABC system protein C</fullName>
        <shortName evidence="13">Protein UvrC</shortName>
    </recommendedName>
    <alternativeName>
        <fullName evidence="12 13">Excinuclease ABC subunit C</fullName>
    </alternativeName>
</protein>
<dbReference type="InterPro" id="IPR001943">
    <property type="entry name" value="UVR_dom"/>
</dbReference>